<feature type="region of interest" description="Disordered" evidence="4">
    <location>
        <begin position="1"/>
        <end position="65"/>
    </location>
</feature>
<evidence type="ECO:0000256" key="1">
    <source>
        <dbReference type="ARBA" id="ARBA00004123"/>
    </source>
</evidence>
<keyword evidence="6" id="KW-1185">Reference proteome</keyword>
<sequence>MAQNSPSILDVEMKDSSAVAMPNNASPLPGNGVEYSQTTQNQTPARGSPHPIAAPPMAPPTVPNPHGAPVRIYLNSKVTPHLLEGVKYLAAHEPEKPLKWLAEYLQKKSEEVEGP</sequence>
<dbReference type="CDD" id="cd22965">
    <property type="entry name" value="DD_DPY30_SDC1"/>
    <property type="match status" value="1"/>
</dbReference>
<comment type="similarity">
    <text evidence="2">Belongs to the dpy-30 family.</text>
</comment>
<protein>
    <recommendedName>
        <fullName evidence="7">COMPASS complex subunit Sdc1</fullName>
    </recommendedName>
</protein>
<proteinExistence type="inferred from homology"/>
<dbReference type="Proteomes" id="UP000799302">
    <property type="component" value="Unassembled WGS sequence"/>
</dbReference>
<name>A0A6A6UUV7_9PEZI</name>
<feature type="compositionally biased region" description="Polar residues" evidence="4">
    <location>
        <begin position="34"/>
        <end position="45"/>
    </location>
</feature>
<dbReference type="Gene3D" id="1.20.890.10">
    <property type="entry name" value="cAMP-dependent protein kinase regulatory subunit, dimerization-anchoring domain"/>
    <property type="match status" value="1"/>
</dbReference>
<evidence type="ECO:0008006" key="7">
    <source>
        <dbReference type="Google" id="ProtNLM"/>
    </source>
</evidence>
<evidence type="ECO:0000256" key="3">
    <source>
        <dbReference type="ARBA" id="ARBA00023242"/>
    </source>
</evidence>
<evidence type="ECO:0000256" key="2">
    <source>
        <dbReference type="ARBA" id="ARBA00010849"/>
    </source>
</evidence>
<feature type="compositionally biased region" description="Pro residues" evidence="4">
    <location>
        <begin position="52"/>
        <end position="63"/>
    </location>
</feature>
<accession>A0A6A6UUV7</accession>
<dbReference type="AlphaFoldDB" id="A0A6A6UUV7"/>
<dbReference type="GO" id="GO:0005634">
    <property type="term" value="C:nucleus"/>
    <property type="evidence" value="ECO:0007669"/>
    <property type="project" value="UniProtKB-SubCell"/>
</dbReference>
<gene>
    <name evidence="5" type="ORF">BT63DRAFT_19003</name>
</gene>
<evidence type="ECO:0000313" key="5">
    <source>
        <dbReference type="EMBL" id="KAF2674734.1"/>
    </source>
</evidence>
<evidence type="ECO:0000313" key="6">
    <source>
        <dbReference type="Proteomes" id="UP000799302"/>
    </source>
</evidence>
<reference evidence="5" key="1">
    <citation type="journal article" date="2020" name="Stud. Mycol.">
        <title>101 Dothideomycetes genomes: a test case for predicting lifestyles and emergence of pathogens.</title>
        <authorList>
            <person name="Haridas S."/>
            <person name="Albert R."/>
            <person name="Binder M."/>
            <person name="Bloem J."/>
            <person name="Labutti K."/>
            <person name="Salamov A."/>
            <person name="Andreopoulos B."/>
            <person name="Baker S."/>
            <person name="Barry K."/>
            <person name="Bills G."/>
            <person name="Bluhm B."/>
            <person name="Cannon C."/>
            <person name="Castanera R."/>
            <person name="Culley D."/>
            <person name="Daum C."/>
            <person name="Ezra D."/>
            <person name="Gonzalez J."/>
            <person name="Henrissat B."/>
            <person name="Kuo A."/>
            <person name="Liang C."/>
            <person name="Lipzen A."/>
            <person name="Lutzoni F."/>
            <person name="Magnuson J."/>
            <person name="Mondo S."/>
            <person name="Nolan M."/>
            <person name="Ohm R."/>
            <person name="Pangilinan J."/>
            <person name="Park H.-J."/>
            <person name="Ramirez L."/>
            <person name="Alfaro M."/>
            <person name="Sun H."/>
            <person name="Tritt A."/>
            <person name="Yoshinaga Y."/>
            <person name="Zwiers L.-H."/>
            <person name="Turgeon B."/>
            <person name="Goodwin S."/>
            <person name="Spatafora J."/>
            <person name="Crous P."/>
            <person name="Grigoriev I."/>
        </authorList>
    </citation>
    <scope>NUCLEOTIDE SEQUENCE</scope>
    <source>
        <strain evidence="5">CBS 115976</strain>
    </source>
</reference>
<dbReference type="EMBL" id="MU004230">
    <property type="protein sequence ID" value="KAF2674734.1"/>
    <property type="molecule type" value="Genomic_DNA"/>
</dbReference>
<dbReference type="Pfam" id="PF05186">
    <property type="entry name" value="Dpy-30"/>
    <property type="match status" value="1"/>
</dbReference>
<keyword evidence="3" id="KW-0539">Nucleus</keyword>
<dbReference type="OrthoDB" id="417678at2759"/>
<comment type="subcellular location">
    <subcellularLocation>
        <location evidence="1">Nucleus</location>
    </subcellularLocation>
</comment>
<dbReference type="InterPro" id="IPR007858">
    <property type="entry name" value="Dpy-30_motif"/>
</dbReference>
<organism evidence="5 6">
    <name type="scientific">Microthyrium microscopicum</name>
    <dbReference type="NCBI Taxonomy" id="703497"/>
    <lineage>
        <taxon>Eukaryota</taxon>
        <taxon>Fungi</taxon>
        <taxon>Dikarya</taxon>
        <taxon>Ascomycota</taxon>
        <taxon>Pezizomycotina</taxon>
        <taxon>Dothideomycetes</taxon>
        <taxon>Dothideomycetes incertae sedis</taxon>
        <taxon>Microthyriales</taxon>
        <taxon>Microthyriaceae</taxon>
        <taxon>Microthyrium</taxon>
    </lineage>
</organism>
<dbReference type="InterPro" id="IPR049629">
    <property type="entry name" value="DPY30_SDC1_DD"/>
</dbReference>
<evidence type="ECO:0000256" key="4">
    <source>
        <dbReference type="SAM" id="MobiDB-lite"/>
    </source>
</evidence>